<dbReference type="CDD" id="cd03046">
    <property type="entry name" value="GST_N_GTT1_like"/>
    <property type="match status" value="1"/>
</dbReference>
<dbReference type="EC" id="2.5.1.18" evidence="1"/>
<sequence length="222" mass="24742">MITVHYLENSRAHRILWLLEELGLDYEVKTYARGPDMRAPKSLKAVHPLGKSPVIEDGGTVYAESGAIIEYLIDTYGQGAFRPQQGTDAYRRYVYWLHYAEGSAMPLLLLKLLFSRIPGQVPFFLRPVAQLISKGVFSKLIDPQLADHTSYWEAELTKDGLFAGSELTGADIAMSFPVEAAMSRAAGAAERPAIRRFLETIRARPAYQRALKKGGAYVFSQS</sequence>
<accession>A0A081CR57</accession>
<dbReference type="Gene3D" id="3.40.30.10">
    <property type="entry name" value="Glutaredoxin"/>
    <property type="match status" value="1"/>
</dbReference>
<dbReference type="InterPro" id="IPR004046">
    <property type="entry name" value="GST_C"/>
</dbReference>
<dbReference type="InterPro" id="IPR036249">
    <property type="entry name" value="Thioredoxin-like_sf"/>
</dbReference>
<dbReference type="SUPFAM" id="SSF47616">
    <property type="entry name" value="GST C-terminal domain-like"/>
    <property type="match status" value="1"/>
</dbReference>
<protein>
    <recommendedName>
        <fullName evidence="1">glutathione transferase</fullName>
        <ecNumber evidence="1">2.5.1.18</ecNumber>
    </recommendedName>
</protein>
<reference evidence="5 6" key="1">
    <citation type="submission" date="2014-08" db="EMBL/GenBank/DDBJ databases">
        <title>Whole genome shotgun sequence of Rhizobium rubi NBRC 13261.</title>
        <authorList>
            <person name="Katano-Makiyama Y."/>
            <person name="Hosoyama A."/>
            <person name="Hashimoto M."/>
            <person name="Hosoyama Y."/>
            <person name="Noguchi M."/>
            <person name="Tsuchikane K."/>
            <person name="Uohara A."/>
            <person name="Ohji S."/>
            <person name="Ichikawa N."/>
            <person name="Kimura A."/>
            <person name="Yamazoe A."/>
            <person name="Fujita N."/>
        </authorList>
    </citation>
    <scope>NUCLEOTIDE SEQUENCE [LARGE SCALE GENOMIC DNA]</scope>
    <source>
        <strain evidence="5 6">NBRC 13261</strain>
    </source>
</reference>
<evidence type="ECO:0000256" key="3">
    <source>
        <dbReference type="ARBA" id="ARBA00047960"/>
    </source>
</evidence>
<dbReference type="PANTHER" id="PTHR44051:SF9">
    <property type="entry name" value="GLUTATHIONE S-TRANSFERASE 1"/>
    <property type="match status" value="1"/>
</dbReference>
<proteinExistence type="predicted"/>
<name>A0A081CR57_9HYPH</name>
<evidence type="ECO:0000256" key="1">
    <source>
        <dbReference type="ARBA" id="ARBA00012452"/>
    </source>
</evidence>
<evidence type="ECO:0000256" key="2">
    <source>
        <dbReference type="ARBA" id="ARBA00022679"/>
    </source>
</evidence>
<dbReference type="AlphaFoldDB" id="A0A081CR57"/>
<dbReference type="Pfam" id="PF00043">
    <property type="entry name" value="GST_C"/>
    <property type="match status" value="1"/>
</dbReference>
<dbReference type="SFLD" id="SFLDG01150">
    <property type="entry name" value="Main.1:_Beta-like"/>
    <property type="match status" value="1"/>
</dbReference>
<dbReference type="eggNOG" id="COG0625">
    <property type="taxonomic scope" value="Bacteria"/>
</dbReference>
<comment type="catalytic activity">
    <reaction evidence="3">
        <text>RX + glutathione = an S-substituted glutathione + a halide anion + H(+)</text>
        <dbReference type="Rhea" id="RHEA:16437"/>
        <dbReference type="ChEBI" id="CHEBI:15378"/>
        <dbReference type="ChEBI" id="CHEBI:16042"/>
        <dbReference type="ChEBI" id="CHEBI:17792"/>
        <dbReference type="ChEBI" id="CHEBI:57925"/>
        <dbReference type="ChEBI" id="CHEBI:90779"/>
        <dbReference type="EC" id="2.5.1.18"/>
    </reaction>
</comment>
<dbReference type="FunFam" id="3.40.30.10:FF:000156">
    <property type="entry name" value="Glutathione S-transferase 1"/>
    <property type="match status" value="1"/>
</dbReference>
<evidence type="ECO:0000313" key="6">
    <source>
        <dbReference type="Proteomes" id="UP000028701"/>
    </source>
</evidence>
<dbReference type="InterPro" id="IPR040079">
    <property type="entry name" value="Glutathione_S-Trfase"/>
</dbReference>
<dbReference type="GO" id="GO:0004364">
    <property type="term" value="F:glutathione transferase activity"/>
    <property type="evidence" value="ECO:0007669"/>
    <property type="project" value="UniProtKB-EC"/>
</dbReference>
<dbReference type="RefSeq" id="WP_045228714.1">
    <property type="nucleotide sequence ID" value="NZ_BBJU01000003.1"/>
</dbReference>
<dbReference type="SFLD" id="SFLDS00019">
    <property type="entry name" value="Glutathione_Transferase_(cytos"/>
    <property type="match status" value="1"/>
</dbReference>
<dbReference type="InterPro" id="IPR004045">
    <property type="entry name" value="Glutathione_S-Trfase_N"/>
</dbReference>
<dbReference type="GO" id="GO:0005737">
    <property type="term" value="C:cytoplasm"/>
    <property type="evidence" value="ECO:0007669"/>
    <property type="project" value="UniProtKB-ARBA"/>
</dbReference>
<dbReference type="OrthoDB" id="9810080at2"/>
<feature type="domain" description="GST N-terminal" evidence="4">
    <location>
        <begin position="1"/>
        <end position="80"/>
    </location>
</feature>
<evidence type="ECO:0000259" key="4">
    <source>
        <dbReference type="PROSITE" id="PS50404"/>
    </source>
</evidence>
<dbReference type="Proteomes" id="UP000028701">
    <property type="component" value="Unassembled WGS sequence"/>
</dbReference>
<dbReference type="EMBL" id="BBJU01000003">
    <property type="protein sequence ID" value="GAK69153.1"/>
    <property type="molecule type" value="Genomic_DNA"/>
</dbReference>
<organism evidence="5 6">
    <name type="scientific">Agrobacterium rubi TR3 = NBRC 13261</name>
    <dbReference type="NCBI Taxonomy" id="1368415"/>
    <lineage>
        <taxon>Bacteria</taxon>
        <taxon>Pseudomonadati</taxon>
        <taxon>Pseudomonadota</taxon>
        <taxon>Alphaproteobacteria</taxon>
        <taxon>Hyphomicrobiales</taxon>
        <taxon>Rhizobiaceae</taxon>
        <taxon>Rhizobium/Agrobacterium group</taxon>
        <taxon>Agrobacterium</taxon>
    </lineage>
</organism>
<dbReference type="CDD" id="cd03189">
    <property type="entry name" value="GST_C_GTT1_like"/>
    <property type="match status" value="1"/>
</dbReference>
<dbReference type="Pfam" id="PF13409">
    <property type="entry name" value="GST_N_2"/>
    <property type="match status" value="1"/>
</dbReference>
<dbReference type="SUPFAM" id="SSF52833">
    <property type="entry name" value="Thioredoxin-like"/>
    <property type="match status" value="1"/>
</dbReference>
<dbReference type="GO" id="GO:0004601">
    <property type="term" value="F:peroxidase activity"/>
    <property type="evidence" value="ECO:0007669"/>
    <property type="project" value="UniProtKB-ARBA"/>
</dbReference>
<keyword evidence="2 5" id="KW-0808">Transferase</keyword>
<dbReference type="PROSITE" id="PS50404">
    <property type="entry name" value="GST_NTER"/>
    <property type="match status" value="1"/>
</dbReference>
<dbReference type="PANTHER" id="PTHR44051">
    <property type="entry name" value="GLUTATHIONE S-TRANSFERASE-RELATED"/>
    <property type="match status" value="1"/>
</dbReference>
<comment type="caution">
    <text evidence="5">The sequence shown here is derived from an EMBL/GenBank/DDBJ whole genome shotgun (WGS) entry which is preliminary data.</text>
</comment>
<dbReference type="InterPro" id="IPR036282">
    <property type="entry name" value="Glutathione-S-Trfase_C_sf"/>
</dbReference>
<dbReference type="SFLD" id="SFLDG00358">
    <property type="entry name" value="Main_(cytGST)"/>
    <property type="match status" value="1"/>
</dbReference>
<gene>
    <name evidence="5" type="ORF">RRU01S_03_03260</name>
</gene>
<evidence type="ECO:0000313" key="5">
    <source>
        <dbReference type="EMBL" id="GAK69153.1"/>
    </source>
</evidence>
<dbReference type="Gene3D" id="1.20.1050.10">
    <property type="match status" value="1"/>
</dbReference>